<evidence type="ECO:0000313" key="1">
    <source>
        <dbReference type="EMBL" id="GAF74451.1"/>
    </source>
</evidence>
<reference evidence="1" key="1">
    <citation type="journal article" date="2014" name="Front. Microbiol.">
        <title>High frequency of phylogenetically diverse reductive dehalogenase-homologous genes in deep subseafloor sedimentary metagenomes.</title>
        <authorList>
            <person name="Kawai M."/>
            <person name="Futagami T."/>
            <person name="Toyoda A."/>
            <person name="Takaki Y."/>
            <person name="Nishi S."/>
            <person name="Hori S."/>
            <person name="Arai W."/>
            <person name="Tsubouchi T."/>
            <person name="Morono Y."/>
            <person name="Uchiyama I."/>
            <person name="Ito T."/>
            <person name="Fujiyama A."/>
            <person name="Inagaki F."/>
            <person name="Takami H."/>
        </authorList>
    </citation>
    <scope>NUCLEOTIDE SEQUENCE</scope>
    <source>
        <strain evidence="1">Expedition CK06-06</strain>
    </source>
</reference>
<sequence length="145" mass="16123">MAAIANEAKIQAKIHAHITNHGTSIDILKFDEMATPDQYGQGDKTFKTAIPVTGRGTRDPTQDDLELIGANEQVDFMFVFSRLELCDKLPDEPEGEWLTNDDEIGFEGHRYRNVKVWKAGKVKSTYSIIVVTGLTPPGDENVAYP</sequence>
<dbReference type="AlphaFoldDB" id="X0SH90"/>
<comment type="caution">
    <text evidence="1">The sequence shown here is derived from an EMBL/GenBank/DDBJ whole genome shotgun (WGS) entry which is preliminary data.</text>
</comment>
<organism evidence="1">
    <name type="scientific">marine sediment metagenome</name>
    <dbReference type="NCBI Taxonomy" id="412755"/>
    <lineage>
        <taxon>unclassified sequences</taxon>
        <taxon>metagenomes</taxon>
        <taxon>ecological metagenomes</taxon>
    </lineage>
</organism>
<accession>X0SH90</accession>
<dbReference type="EMBL" id="BARS01005505">
    <property type="protein sequence ID" value="GAF74451.1"/>
    <property type="molecule type" value="Genomic_DNA"/>
</dbReference>
<name>X0SH90_9ZZZZ</name>
<protein>
    <submittedName>
        <fullName evidence="1">Uncharacterized protein</fullName>
    </submittedName>
</protein>
<gene>
    <name evidence="1" type="ORF">S01H1_10803</name>
</gene>
<proteinExistence type="predicted"/>